<keyword evidence="1" id="KW-0812">Transmembrane</keyword>
<proteinExistence type="predicted"/>
<sequence>MVYKYLLVIIIIFLLTLLLSVVQSRKRLWRANASRNARIFTLRAIFVLVILVIFLFFSLAR</sequence>
<accession>A0ABU9HTW2</accession>
<name>A0ABU9HTW2_9FLAO</name>
<dbReference type="EMBL" id="JBBYHR010000001">
    <property type="protein sequence ID" value="MEL1242992.1"/>
    <property type="molecule type" value="Genomic_DNA"/>
</dbReference>
<dbReference type="RefSeq" id="WP_341695310.1">
    <property type="nucleotide sequence ID" value="NZ_JBBYHR010000001.1"/>
</dbReference>
<organism evidence="2 3">
    <name type="scientific">Flavobacterium arundinis</name>
    <dbReference type="NCBI Taxonomy" id="3139143"/>
    <lineage>
        <taxon>Bacteria</taxon>
        <taxon>Pseudomonadati</taxon>
        <taxon>Bacteroidota</taxon>
        <taxon>Flavobacteriia</taxon>
        <taxon>Flavobacteriales</taxon>
        <taxon>Flavobacteriaceae</taxon>
        <taxon>Flavobacterium</taxon>
    </lineage>
</organism>
<evidence type="ECO:0000313" key="2">
    <source>
        <dbReference type="EMBL" id="MEL1242992.1"/>
    </source>
</evidence>
<comment type="caution">
    <text evidence="2">The sequence shown here is derived from an EMBL/GenBank/DDBJ whole genome shotgun (WGS) entry which is preliminary data.</text>
</comment>
<gene>
    <name evidence="2" type="ORF">AAEO56_01850</name>
</gene>
<keyword evidence="3" id="KW-1185">Reference proteome</keyword>
<feature type="transmembrane region" description="Helical" evidence="1">
    <location>
        <begin position="40"/>
        <end position="60"/>
    </location>
</feature>
<evidence type="ECO:0000313" key="3">
    <source>
        <dbReference type="Proteomes" id="UP001464555"/>
    </source>
</evidence>
<protein>
    <recommendedName>
        <fullName evidence="4">DUF2909 domain-containing protein</fullName>
    </recommendedName>
</protein>
<evidence type="ECO:0008006" key="4">
    <source>
        <dbReference type="Google" id="ProtNLM"/>
    </source>
</evidence>
<keyword evidence="1" id="KW-0472">Membrane</keyword>
<evidence type="ECO:0000256" key="1">
    <source>
        <dbReference type="SAM" id="Phobius"/>
    </source>
</evidence>
<dbReference type="Proteomes" id="UP001464555">
    <property type="component" value="Unassembled WGS sequence"/>
</dbReference>
<reference evidence="2 3" key="1">
    <citation type="submission" date="2024-04" db="EMBL/GenBank/DDBJ databases">
        <title>Flavobacterium sp. DGU11 16S ribosomal RNA gene Genome sequencing and assembly.</title>
        <authorList>
            <person name="Park S."/>
        </authorList>
    </citation>
    <scope>NUCLEOTIDE SEQUENCE [LARGE SCALE GENOMIC DNA]</scope>
    <source>
        <strain evidence="2 3">DGU11</strain>
    </source>
</reference>
<keyword evidence="1" id="KW-1133">Transmembrane helix</keyword>